<gene>
    <name evidence="2" type="ORF">JKF63_07555</name>
</gene>
<protein>
    <submittedName>
        <fullName evidence="2">Uncharacterized protein</fullName>
    </submittedName>
</protein>
<name>A0A836LM91_9TRYP</name>
<keyword evidence="3" id="KW-1185">Reference proteome</keyword>
<comment type="caution">
    <text evidence="2">The sequence shown here is derived from an EMBL/GenBank/DDBJ whole genome shotgun (WGS) entry which is preliminary data.</text>
</comment>
<dbReference type="EMBL" id="JAFJZO010000002">
    <property type="protein sequence ID" value="KAG5512091.1"/>
    <property type="molecule type" value="Genomic_DNA"/>
</dbReference>
<organism evidence="2 3">
    <name type="scientific">Porcisia hertigi</name>
    <dbReference type="NCBI Taxonomy" id="2761500"/>
    <lineage>
        <taxon>Eukaryota</taxon>
        <taxon>Discoba</taxon>
        <taxon>Euglenozoa</taxon>
        <taxon>Kinetoplastea</taxon>
        <taxon>Metakinetoplastina</taxon>
        <taxon>Trypanosomatida</taxon>
        <taxon>Trypanosomatidae</taxon>
        <taxon>Leishmaniinae</taxon>
        <taxon>Porcisia</taxon>
    </lineage>
</organism>
<sequence>MKQYGAITLSTHWSCACGYRVQQGALKAPYRWRLLLQPTWTARSYATASRVSRRSLNNKSMYGNGLWGAHSLHSPLPSSLMPSQLTPFAAHGEGSTPPVAPPPRSDTVRGLSSSSSLIFTLDPPFTPVEGEVELSPGPCVYVCRLCQAVVFHSNGFSSSSRVGQHNSGWPTFVAPSKPSALRLSTVLQKRIVARLGDVTRSEAIKDISAGSSTSQQALDIAVPPNSVAQRGLAVEGDLVRRRGTHISAQVTRTWREACLRDGNHRVDPVLVLGLCCSCGTPVCNFTHSAVLGTQYVSTAACIVAKAEDAVQPGSHCASDT</sequence>
<dbReference type="KEGG" id="phet:94293569"/>
<evidence type="ECO:0000256" key="1">
    <source>
        <dbReference type="SAM" id="MobiDB-lite"/>
    </source>
</evidence>
<reference evidence="2 3" key="1">
    <citation type="submission" date="2021-02" db="EMBL/GenBank/DDBJ databases">
        <title>Porcisia hertigi Genome sequencing and assembly.</title>
        <authorList>
            <person name="Almutairi H."/>
            <person name="Gatherer D."/>
        </authorList>
    </citation>
    <scope>NUCLEOTIDE SEQUENCE [LARGE SCALE GENOMIC DNA]</scope>
    <source>
        <strain evidence="2 3">C119</strain>
    </source>
</reference>
<proteinExistence type="predicted"/>
<dbReference type="OrthoDB" id="260172at2759"/>
<feature type="region of interest" description="Disordered" evidence="1">
    <location>
        <begin position="87"/>
        <end position="111"/>
    </location>
</feature>
<accession>A0A836LM91</accession>
<dbReference type="RefSeq" id="XP_067759924.1">
    <property type="nucleotide sequence ID" value="XM_067903492.1"/>
</dbReference>
<dbReference type="Proteomes" id="UP000674318">
    <property type="component" value="Chromosome 2"/>
</dbReference>
<dbReference type="GeneID" id="94293569"/>
<evidence type="ECO:0000313" key="3">
    <source>
        <dbReference type="Proteomes" id="UP000674318"/>
    </source>
</evidence>
<dbReference type="PROSITE" id="PS51257">
    <property type="entry name" value="PROKAR_LIPOPROTEIN"/>
    <property type="match status" value="1"/>
</dbReference>
<dbReference type="AlphaFoldDB" id="A0A836LM91"/>
<evidence type="ECO:0000313" key="2">
    <source>
        <dbReference type="EMBL" id="KAG5512091.1"/>
    </source>
</evidence>